<reference evidence="1" key="1">
    <citation type="journal article" date="2014" name="Nat. Commun.">
        <title>The tobacco genome sequence and its comparison with those of tomato and potato.</title>
        <authorList>
            <person name="Sierro N."/>
            <person name="Battey J.N."/>
            <person name="Ouadi S."/>
            <person name="Bakaher N."/>
            <person name="Bovet L."/>
            <person name="Willig A."/>
            <person name="Goepfert S."/>
            <person name="Peitsch M.C."/>
            <person name="Ivanov N.V."/>
        </authorList>
    </citation>
    <scope>NUCLEOTIDE SEQUENCE [LARGE SCALE GENOMIC DNA]</scope>
</reference>
<reference evidence="2" key="2">
    <citation type="submission" date="2025-08" db="UniProtKB">
        <authorList>
            <consortium name="RefSeq"/>
        </authorList>
    </citation>
    <scope>IDENTIFICATION</scope>
    <source>
        <tissue evidence="2">Leaf</tissue>
    </source>
</reference>
<evidence type="ECO:0000313" key="2">
    <source>
        <dbReference type="RefSeq" id="XP_075089327.1"/>
    </source>
</evidence>
<dbReference type="Proteomes" id="UP000790787">
    <property type="component" value="Chromosome 2"/>
</dbReference>
<name>A0AC58SWH6_TOBAC</name>
<organism evidence="1 2">
    <name type="scientific">Nicotiana tabacum</name>
    <name type="common">Common tobacco</name>
    <dbReference type="NCBI Taxonomy" id="4097"/>
    <lineage>
        <taxon>Eukaryota</taxon>
        <taxon>Viridiplantae</taxon>
        <taxon>Streptophyta</taxon>
        <taxon>Embryophyta</taxon>
        <taxon>Tracheophyta</taxon>
        <taxon>Spermatophyta</taxon>
        <taxon>Magnoliopsida</taxon>
        <taxon>eudicotyledons</taxon>
        <taxon>Gunneridae</taxon>
        <taxon>Pentapetalae</taxon>
        <taxon>asterids</taxon>
        <taxon>lamiids</taxon>
        <taxon>Solanales</taxon>
        <taxon>Solanaceae</taxon>
        <taxon>Nicotianoideae</taxon>
        <taxon>Nicotianeae</taxon>
        <taxon>Nicotiana</taxon>
    </lineage>
</organism>
<gene>
    <name evidence="2" type="primary">LOC107782690</name>
</gene>
<accession>A0AC58SWH6</accession>
<evidence type="ECO:0000313" key="1">
    <source>
        <dbReference type="Proteomes" id="UP000790787"/>
    </source>
</evidence>
<sequence>MPLNRYQIRNEYSLADPELYKAADKDDPEALLEGVAMAGLVGVLRQLGDLAEFAAEIFHDLHEEVMATAARGHSLTVRVQQLEAEFPLIEREFLSQTNHSSFFYNAGTDWHPNPRIGQNMVTSGDLPRFVMDSYEECRGPPRLFLLDKFDVAGAGACLKRYTDPSSFKVETSSYSFTTSDVQREKKTRKSKKRGSRWRNGETPEVLPTSHAKLHQLFLEERIENGINVPAHRVKLKRKLNGFPFDPKTGKSYMNKFLEATSPEHRVVHEIGIDSSPLRLTSTDAYETSMDTEDIRPPSPDKEVMRRNKSASSSPSPPQSEESNALKPCLDEVVEDLYHDQIRAISRPNDTLQSTDLLPSTHSMVDEKEIAMDGESRTEGSVGYESDDVASEIDNYVDALTTMESELETDSEQRAKKDLHFLNSKNQVLLLSSSSEKLQTQSSDSHSMGNSTLSDDGNSYSKKEISSFSCSDSPSTSVESVLLESEISSKEAKTSDISYDRQSVNEETQLPQPPEHGDYDKRCIMVAREHSGSCDSGMRAETSEKFVAHGKSENPLTSIAEDAADLHASPPRAPIIFNAPERNGDNSPSRASIEDKLADDSMDGNLNVGENVSCASNPSDVPRRASGILPWSKSPKVQRKSKLDNDADLHVSPPCAPVIFNAPEQNEDDSPSRVSIEDKLAHDSVDGNLSVGENVFRASNPSDVPRRATGKLPWSKSPKIQHESKLDNDDMNLLHNLDREDPLLGEDLTCLYNLSDGPSKEGDTSPSSSSLAVNHPNHLNGLGNENSNGISEGSVQKLDILGAPDKECGKHSWYTMSHDKTAEDTYMKKPHNLTTTEIEDGDADGEHEETCGAFSDAVTSEPGDISKNCGVDGLDFFDALNPQIPEIANDIQPLESGKVEISCSKQENYDEVSSMTKFEEKDSIVPSELLYASASTGSITSQHLESLIKEAILSDETEHKIDKSDVTDETASLAALAYKEDIDDLHSSLDQKRFSEESVCLIGHSSQNDLETDLPDGLVESKFEIQIADSPDSNSFVHDASNYHHPESEVLDTLSDNKLSFDAENILESNTASSQSPLSLDTEQVSSQGKNVVDSTEDASSLQTISLEEGKDELKDDQLNEELLDNDVLSPLMEQMQPSSHVDRASDASSLSLLPNLPSQDAEPDVIAHSSNQDPQPLLTDNCAEERAESAIHEHDKMEVLDNGESKSEPLALLAQPQQVDSFDLEQSAESSSIASPTFSPRQPSFPELLSQSNQDSLTSFPIHHSDKKEDEIPCKEPDEEKLIDEGATKEELLPQFEEARLSNHADIVGAVSASSIPFMANVPCQTSVSNPLPLSSHNVNPFEHGNTMISTSPGFVLLPGEPQIDLAEMPPLPPLPPIQWRMGKLHSSPDLDEELTQHHIGANSSSLPPRTDQNDQPVNRNMALSAVATESTALSCGNSSRFIDPGDKHSINPHFPLPGQYHEVQQSSLHAMRGGETQPVNSISDVTSLDKPSTDALGSSEELIQPLSRVAPEFLSDEQGYDHLEQHMPVTDGIKPKAAPINTGLTDASESLCHEPSQPQFQPQSQHHPLHQLAPETSLNRSNLEETPTRLEKNVVAHGTIIPSYTENAKPDHSIPTTEAEIIWPAVEEGNANGIRMVKLQRPRTPLIDDLAVHDKSKLRKVTERVRPEIQKDDERDSLLEQIRKKSFNLKPTVATRPSIQGPQTNLRVAAILEKAKTIRQAFAGSDEEDDEDSWSDS</sequence>
<protein>
    <submittedName>
        <fullName evidence="2">Uncharacterized protein LOC107782690 isoform X6</fullName>
    </submittedName>
</protein>
<keyword evidence="1" id="KW-1185">Reference proteome</keyword>
<proteinExistence type="predicted"/>
<dbReference type="RefSeq" id="XP_075089327.1">
    <property type="nucleotide sequence ID" value="XM_075233226.1"/>
</dbReference>